<accession>A0A830EJ20</accession>
<reference evidence="2" key="1">
    <citation type="journal article" date="2014" name="Int. J. Syst. Evol. Microbiol.">
        <title>Complete genome sequence of Corynebacterium casei LMG S-19264T (=DSM 44701T), isolated from a smear-ripened cheese.</title>
        <authorList>
            <consortium name="US DOE Joint Genome Institute (JGI-PGF)"/>
            <person name="Walter F."/>
            <person name="Albersmeier A."/>
            <person name="Kalinowski J."/>
            <person name="Ruckert C."/>
        </authorList>
    </citation>
    <scope>NUCLEOTIDE SEQUENCE</scope>
    <source>
        <strain evidence="2">JCM 14359</strain>
    </source>
</reference>
<gene>
    <name evidence="2" type="ORF">GCM10008995_02750</name>
</gene>
<dbReference type="InterPro" id="IPR058288">
    <property type="entry name" value="DUF7982"/>
</dbReference>
<feature type="domain" description="DUF7982" evidence="1">
    <location>
        <begin position="2"/>
        <end position="230"/>
    </location>
</feature>
<comment type="caution">
    <text evidence="2">The sequence shown here is derived from an EMBL/GenBank/DDBJ whole genome shotgun (WGS) entry which is preliminary data.</text>
</comment>
<proteinExistence type="predicted"/>
<evidence type="ECO:0000313" key="2">
    <source>
        <dbReference type="EMBL" id="GGI96128.1"/>
    </source>
</evidence>
<protein>
    <recommendedName>
        <fullName evidence="1">DUF7982 domain-containing protein</fullName>
    </recommendedName>
</protein>
<dbReference type="EMBL" id="BMOC01000001">
    <property type="protein sequence ID" value="GGI96128.1"/>
    <property type="molecule type" value="Genomic_DNA"/>
</dbReference>
<evidence type="ECO:0000313" key="3">
    <source>
        <dbReference type="Proteomes" id="UP000653099"/>
    </source>
</evidence>
<dbReference type="Proteomes" id="UP000653099">
    <property type="component" value="Unassembled WGS sequence"/>
</dbReference>
<keyword evidence="3" id="KW-1185">Reference proteome</keyword>
<name>A0A830EJ20_9EURY</name>
<organism evidence="2 3">
    <name type="scientific">Halobellus salinus</name>
    <dbReference type="NCBI Taxonomy" id="931585"/>
    <lineage>
        <taxon>Archaea</taxon>
        <taxon>Methanobacteriati</taxon>
        <taxon>Methanobacteriota</taxon>
        <taxon>Stenosarchaea group</taxon>
        <taxon>Halobacteria</taxon>
        <taxon>Halobacteriales</taxon>
        <taxon>Haloferacaceae</taxon>
        <taxon>Halobellus</taxon>
    </lineage>
</organism>
<dbReference type="Pfam" id="PF25939">
    <property type="entry name" value="DUF7982"/>
    <property type="match status" value="1"/>
</dbReference>
<dbReference type="AlphaFoldDB" id="A0A830EJ20"/>
<sequence>MLIGVVAVGGGALFPGSRDVLLALGGSALVAGMLTYYLTPEEFVTATVGETLATTLQATYDGLRADLNLQGKPVYVPVTSESAADARLFLPQHHDYTIPDEDALQRTIVVPAEPSQRGLAVHPSGAKLLAAFRRASEFATQPEPNPERVFDQLADGLVEQFELADQITPTVEADTRCVIAVTGSTYGAPDTFDHLLTSFVAVGAAIAFNTPTRITVQRVDDHDFVFECAWNTQDTDASDTQTSTTE</sequence>
<reference evidence="2" key="2">
    <citation type="submission" date="2020-09" db="EMBL/GenBank/DDBJ databases">
        <authorList>
            <person name="Sun Q."/>
            <person name="Ohkuma M."/>
        </authorList>
    </citation>
    <scope>NUCLEOTIDE SEQUENCE</scope>
    <source>
        <strain evidence="2">JCM 14359</strain>
    </source>
</reference>
<evidence type="ECO:0000259" key="1">
    <source>
        <dbReference type="Pfam" id="PF25939"/>
    </source>
</evidence>